<dbReference type="RefSeq" id="WP_206091639.1">
    <property type="nucleotide sequence ID" value="NZ_CP065053.1"/>
</dbReference>
<reference evidence="2 3" key="1">
    <citation type="submission" date="2020-11" db="EMBL/GenBank/DDBJ databases">
        <authorList>
            <person name="Sun Q."/>
        </authorList>
    </citation>
    <scope>NUCLEOTIDE SEQUENCE [LARGE SCALE GENOMIC DNA]</scope>
    <source>
        <strain evidence="2 3">P8398</strain>
    </source>
</reference>
<dbReference type="PROSITE" id="PS50925">
    <property type="entry name" value="BLUF"/>
    <property type="match status" value="1"/>
</dbReference>
<proteinExistence type="predicted"/>
<evidence type="ECO:0000313" key="2">
    <source>
        <dbReference type="EMBL" id="QPI52150.1"/>
    </source>
</evidence>
<dbReference type="InterPro" id="IPR007024">
    <property type="entry name" value="BLUF_domain"/>
</dbReference>
<evidence type="ECO:0000313" key="3">
    <source>
        <dbReference type="Proteomes" id="UP000662888"/>
    </source>
</evidence>
<name>A0AA48WJ71_9BURK</name>
<dbReference type="SUPFAM" id="SSF54975">
    <property type="entry name" value="Acylphosphatase/BLUF domain-like"/>
    <property type="match status" value="1"/>
</dbReference>
<protein>
    <submittedName>
        <fullName evidence="2">BLUF domain-containing protein</fullName>
    </submittedName>
</protein>
<gene>
    <name evidence="2" type="ORF">IV454_11980</name>
</gene>
<dbReference type="Pfam" id="PF04940">
    <property type="entry name" value="BLUF"/>
    <property type="match status" value="1"/>
</dbReference>
<keyword evidence="3" id="KW-1185">Reference proteome</keyword>
<dbReference type="Proteomes" id="UP000662888">
    <property type="component" value="Chromosome"/>
</dbReference>
<dbReference type="EMBL" id="CP065053">
    <property type="protein sequence ID" value="QPI52150.1"/>
    <property type="molecule type" value="Genomic_DNA"/>
</dbReference>
<organism evidence="2 3">
    <name type="scientific">Massilia antarctica</name>
    <dbReference type="NCBI Taxonomy" id="2765360"/>
    <lineage>
        <taxon>Bacteria</taxon>
        <taxon>Pseudomonadati</taxon>
        <taxon>Pseudomonadota</taxon>
        <taxon>Betaproteobacteria</taxon>
        <taxon>Burkholderiales</taxon>
        <taxon>Oxalobacteraceae</taxon>
        <taxon>Telluria group</taxon>
        <taxon>Massilia</taxon>
    </lineage>
</organism>
<feature type="domain" description="BLUF" evidence="1">
    <location>
        <begin position="2"/>
        <end position="93"/>
    </location>
</feature>
<accession>A0AA48WJ71</accession>
<dbReference type="Gene3D" id="3.30.70.100">
    <property type="match status" value="1"/>
</dbReference>
<dbReference type="InterPro" id="IPR036046">
    <property type="entry name" value="Acylphosphatase-like_dom_sf"/>
</dbReference>
<evidence type="ECO:0000259" key="1">
    <source>
        <dbReference type="PROSITE" id="PS50925"/>
    </source>
</evidence>
<dbReference type="SMART" id="SM01034">
    <property type="entry name" value="BLUF"/>
    <property type="match status" value="1"/>
</dbReference>
<sequence>MLVRLLYSSRAVASPQPDTIHDIMCQAHAHNPGHGITGVLCHSEHVYMQVLEGGREAVNALYAKIVHDPRHTDVVLLHYEEINERRYAGWTMGKANLARINPSTLLRFSDLPGLNPHAMSGKNSLALIDELMASASVVGHP</sequence>